<sequence length="91" mass="10046">MAALKVDADTFTDMHSAKARLAINARTRRTALPEHHRFQGKEHTSCFSTSSLMFTSEAPEAINNGSLERGVVLNAKGECGRTRGQQMIRID</sequence>
<protein>
    <submittedName>
        <fullName evidence="1">Uncharacterized protein</fullName>
    </submittedName>
</protein>
<evidence type="ECO:0000313" key="2">
    <source>
        <dbReference type="Proteomes" id="UP000001471"/>
    </source>
</evidence>
<name>B2WFZ9_PYRTR</name>
<dbReference type="InParanoid" id="B2WFZ9"/>
<evidence type="ECO:0000313" key="1">
    <source>
        <dbReference type="EMBL" id="EDU41906.1"/>
    </source>
</evidence>
<dbReference type="EMBL" id="DS231624">
    <property type="protein sequence ID" value="EDU41906.1"/>
    <property type="molecule type" value="Genomic_DNA"/>
</dbReference>
<dbReference type="Proteomes" id="UP000001471">
    <property type="component" value="Unassembled WGS sequence"/>
</dbReference>
<gene>
    <name evidence="1" type="ORF">PTRG_08855</name>
</gene>
<accession>B2WFZ9</accession>
<dbReference type="OrthoDB" id="10446278at2759"/>
<organism evidence="1 2">
    <name type="scientific">Pyrenophora tritici-repentis (strain Pt-1C-BFP)</name>
    <name type="common">Wheat tan spot fungus</name>
    <name type="synonym">Drechslera tritici-repentis</name>
    <dbReference type="NCBI Taxonomy" id="426418"/>
    <lineage>
        <taxon>Eukaryota</taxon>
        <taxon>Fungi</taxon>
        <taxon>Dikarya</taxon>
        <taxon>Ascomycota</taxon>
        <taxon>Pezizomycotina</taxon>
        <taxon>Dothideomycetes</taxon>
        <taxon>Pleosporomycetidae</taxon>
        <taxon>Pleosporales</taxon>
        <taxon>Pleosporineae</taxon>
        <taxon>Pleosporaceae</taxon>
        <taxon>Pyrenophora</taxon>
    </lineage>
</organism>
<reference evidence="2" key="1">
    <citation type="journal article" date="2013" name="G3 (Bethesda)">
        <title>Comparative genomics of a plant-pathogenic fungus, Pyrenophora tritici-repentis, reveals transduplication and the impact of repeat elements on pathogenicity and population divergence.</title>
        <authorList>
            <person name="Manning V.A."/>
            <person name="Pandelova I."/>
            <person name="Dhillon B."/>
            <person name="Wilhelm L.J."/>
            <person name="Goodwin S.B."/>
            <person name="Berlin A.M."/>
            <person name="Figueroa M."/>
            <person name="Freitag M."/>
            <person name="Hane J.K."/>
            <person name="Henrissat B."/>
            <person name="Holman W.H."/>
            <person name="Kodira C.D."/>
            <person name="Martin J."/>
            <person name="Oliver R.P."/>
            <person name="Robbertse B."/>
            <person name="Schackwitz W."/>
            <person name="Schwartz D.C."/>
            <person name="Spatafora J.W."/>
            <person name="Turgeon B.G."/>
            <person name="Yandava C."/>
            <person name="Young S."/>
            <person name="Zhou S."/>
            <person name="Zeng Q."/>
            <person name="Grigoriev I.V."/>
            <person name="Ma L.-J."/>
            <person name="Ciuffetti L.M."/>
        </authorList>
    </citation>
    <scope>NUCLEOTIDE SEQUENCE [LARGE SCALE GENOMIC DNA]</scope>
    <source>
        <strain evidence="2">Pt-1C-BFP</strain>
    </source>
</reference>
<proteinExistence type="predicted"/>
<dbReference type="AlphaFoldDB" id="B2WFZ9"/>
<dbReference type="HOGENOM" id="CLU_2428138_0_0_1"/>